<organism evidence="1">
    <name type="scientific">Cyprideis torosa</name>
    <dbReference type="NCBI Taxonomy" id="163714"/>
    <lineage>
        <taxon>Eukaryota</taxon>
        <taxon>Metazoa</taxon>
        <taxon>Ecdysozoa</taxon>
        <taxon>Arthropoda</taxon>
        <taxon>Crustacea</taxon>
        <taxon>Oligostraca</taxon>
        <taxon>Ostracoda</taxon>
        <taxon>Podocopa</taxon>
        <taxon>Podocopida</taxon>
        <taxon>Cytherocopina</taxon>
        <taxon>Cytheroidea</taxon>
        <taxon>Cytherideidae</taxon>
        <taxon>Cyprideis</taxon>
    </lineage>
</organism>
<dbReference type="AlphaFoldDB" id="A0A7R8ZSJ9"/>
<evidence type="ECO:0000313" key="1">
    <source>
        <dbReference type="EMBL" id="CAD7234931.1"/>
    </source>
</evidence>
<accession>A0A7R8ZSJ9</accession>
<protein>
    <submittedName>
        <fullName evidence="1">Uncharacterized protein</fullName>
    </submittedName>
</protein>
<feature type="non-terminal residue" evidence="1">
    <location>
        <position position="1"/>
    </location>
</feature>
<gene>
    <name evidence="1" type="ORF">CTOB1V02_LOCUS12747</name>
</gene>
<name>A0A7R8ZSJ9_9CRUS</name>
<proteinExistence type="predicted"/>
<reference evidence="1" key="1">
    <citation type="submission" date="2020-11" db="EMBL/GenBank/DDBJ databases">
        <authorList>
            <person name="Tran Van P."/>
        </authorList>
    </citation>
    <scope>NUCLEOTIDE SEQUENCE</scope>
</reference>
<dbReference type="EMBL" id="OB670494">
    <property type="protein sequence ID" value="CAD7234931.1"/>
    <property type="molecule type" value="Genomic_DNA"/>
</dbReference>
<sequence length="65" mass="7803">MLYFRRLKELNSNLLWLLWLHIDDGRLDDFQGGFHCPLFHYVAIRSLATQYLDFHSMVQAVFCKV</sequence>